<reference evidence="4" key="1">
    <citation type="journal article" date="2019" name="Int. J. Syst. Evol. Microbiol.">
        <title>The Global Catalogue of Microorganisms (GCM) 10K type strain sequencing project: providing services to taxonomists for standard genome sequencing and annotation.</title>
        <authorList>
            <consortium name="The Broad Institute Genomics Platform"/>
            <consortium name="The Broad Institute Genome Sequencing Center for Infectious Disease"/>
            <person name="Wu L."/>
            <person name="Ma J."/>
        </authorList>
    </citation>
    <scope>NUCLEOTIDE SEQUENCE [LARGE SCALE GENOMIC DNA]</scope>
    <source>
        <strain evidence="4">CCUG 54822</strain>
    </source>
</reference>
<dbReference type="PANTHER" id="PTHR43849">
    <property type="entry name" value="BLL3936 PROTEIN"/>
    <property type="match status" value="1"/>
</dbReference>
<feature type="domain" description="TRAP C4-dicarboxylate transport system permease DctM subunit" evidence="2">
    <location>
        <begin position="132"/>
        <end position="635"/>
    </location>
</feature>
<feature type="transmembrane region" description="Helical" evidence="1">
    <location>
        <begin position="303"/>
        <end position="324"/>
    </location>
</feature>
<feature type="transmembrane region" description="Helical" evidence="1">
    <location>
        <begin position="330"/>
        <end position="347"/>
    </location>
</feature>
<feature type="transmembrane region" description="Helical" evidence="1">
    <location>
        <begin position="490"/>
        <end position="516"/>
    </location>
</feature>
<feature type="transmembrane region" description="Helical" evidence="1">
    <location>
        <begin position="688"/>
        <end position="709"/>
    </location>
</feature>
<feature type="transmembrane region" description="Helical" evidence="1">
    <location>
        <begin position="528"/>
        <end position="546"/>
    </location>
</feature>
<feature type="transmembrane region" description="Helical" evidence="1">
    <location>
        <begin position="418"/>
        <end position="437"/>
    </location>
</feature>
<evidence type="ECO:0000313" key="4">
    <source>
        <dbReference type="Proteomes" id="UP001597178"/>
    </source>
</evidence>
<feature type="transmembrane region" description="Helical" evidence="1">
    <location>
        <begin position="617"/>
        <end position="634"/>
    </location>
</feature>
<keyword evidence="4" id="KW-1185">Reference proteome</keyword>
<organism evidence="3 4">
    <name type="scientific">Lentibacillus salinarum</name>
    <dbReference type="NCBI Taxonomy" id="446820"/>
    <lineage>
        <taxon>Bacteria</taxon>
        <taxon>Bacillati</taxon>
        <taxon>Bacillota</taxon>
        <taxon>Bacilli</taxon>
        <taxon>Bacillales</taxon>
        <taxon>Bacillaceae</taxon>
        <taxon>Lentibacillus</taxon>
    </lineage>
</organism>
<keyword evidence="1" id="KW-0812">Transmembrane</keyword>
<dbReference type="InterPro" id="IPR010656">
    <property type="entry name" value="DctM"/>
</dbReference>
<dbReference type="NCBIfam" id="TIGR02123">
    <property type="entry name" value="TRAP_fused"/>
    <property type="match status" value="1"/>
</dbReference>
<feature type="transmembrane region" description="Helical" evidence="1">
    <location>
        <begin position="646"/>
        <end position="668"/>
    </location>
</feature>
<feature type="transmembrane region" description="Helical" evidence="1">
    <location>
        <begin position="443"/>
        <end position="461"/>
    </location>
</feature>
<sequence length="726" mass="78025">MANTNLDATVSQEEMNEQLDELEGSDRTLFGWMAAAVLVVAVAFSLFHLYTAGIDMLPRMQQNAIHLAFALTLIFLIFPYKKNLGQTKIPWYDMVLAGLGASTGIYIMMISDVLVGKVGNPNMLDTTMSFIALLLVLEATRRVVGKPLVILATIFMLYAWLGDMYLPDFLGARSVLPDVLNHFGFTWREIAEFMYLSNEGIFGTPLTVSAQYVFIFILFGAFLEVTGAGKMFIDLAMSLVGSFKGGPAKASVISSGMMGSISGSSVANAVTTGTFTIPLMKQTGFRPKVAGGIEVAASSSGQLLPPVMGAAAFIMADFTGIPYLDIVKSAAIPALLSYTAILFMVHLEASKHNLVGIPRKDLVSPLRIFAGRGYLLLPIVAIIVLLVLRLTPILASFMAIVGTITIALFSYRMQKSFGAGFLVSLLFTGAAYAAHLLFGLNEYVTYVAIGSLLFALIWYAMGKKAGGGEKQIKFGWREFFSALELGAKNALSVVAACAAAGILTGVVTMTGLGPIFSGLILDLANEQIFLVLLFTMAACIVMGLGLPTTATYIVLAAVMAPALVQLDIPVLAAHLFVFYYGILADDTPPINLPAYATSGIAKADPVKTGVQGFKFDMGALLLPFAFVLNPMLILQDDTATWLQITLSIATAFIGIIAWSTFIQSYLFTKFGWIERILAVAAAVVLLNHSLWTDLVGVGLFAVIVVFQWWKKNRHDDAQMEAADGSA</sequence>
<protein>
    <submittedName>
        <fullName evidence="3">TRAP transporter permease</fullName>
    </submittedName>
</protein>
<dbReference type="Pfam" id="PF06808">
    <property type="entry name" value="DctM"/>
    <property type="match status" value="1"/>
</dbReference>
<dbReference type="PANTHER" id="PTHR43849:SF2">
    <property type="entry name" value="BLL3936 PROTEIN"/>
    <property type="match status" value="1"/>
</dbReference>
<dbReference type="EMBL" id="JBHTNH010000058">
    <property type="protein sequence ID" value="MFD1363452.1"/>
    <property type="molecule type" value="Genomic_DNA"/>
</dbReference>
<evidence type="ECO:0000256" key="1">
    <source>
        <dbReference type="SAM" id="Phobius"/>
    </source>
</evidence>
<feature type="transmembrane region" description="Helical" evidence="1">
    <location>
        <begin position="147"/>
        <end position="166"/>
    </location>
</feature>
<feature type="transmembrane region" description="Helical" evidence="1">
    <location>
        <begin position="29"/>
        <end position="51"/>
    </location>
</feature>
<gene>
    <name evidence="3" type="ORF">ACFQ4A_17755</name>
</gene>
<keyword evidence="1" id="KW-1133">Transmembrane helix</keyword>
<name>A0ABW4A095_9BACI</name>
<proteinExistence type="predicted"/>
<dbReference type="RefSeq" id="WP_382402699.1">
    <property type="nucleotide sequence ID" value="NZ_JBHTNH010000058.1"/>
</dbReference>
<comment type="caution">
    <text evidence="3">The sequence shown here is derived from an EMBL/GenBank/DDBJ whole genome shotgun (WGS) entry which is preliminary data.</text>
</comment>
<feature type="transmembrane region" description="Helical" evidence="1">
    <location>
        <begin position="63"/>
        <end position="80"/>
    </location>
</feature>
<feature type="transmembrane region" description="Helical" evidence="1">
    <location>
        <begin position="212"/>
        <end position="233"/>
    </location>
</feature>
<feature type="transmembrane region" description="Helical" evidence="1">
    <location>
        <begin position="92"/>
        <end position="111"/>
    </location>
</feature>
<feature type="transmembrane region" description="Helical" evidence="1">
    <location>
        <begin position="368"/>
        <end position="387"/>
    </location>
</feature>
<keyword evidence="1" id="KW-0472">Membrane</keyword>
<dbReference type="Proteomes" id="UP001597178">
    <property type="component" value="Unassembled WGS sequence"/>
</dbReference>
<feature type="transmembrane region" description="Helical" evidence="1">
    <location>
        <begin position="553"/>
        <end position="582"/>
    </location>
</feature>
<dbReference type="InterPro" id="IPR011853">
    <property type="entry name" value="TRAP_DctM-Dct_fused"/>
</dbReference>
<evidence type="ECO:0000313" key="3">
    <source>
        <dbReference type="EMBL" id="MFD1363452.1"/>
    </source>
</evidence>
<accession>A0ABW4A095</accession>
<feature type="transmembrane region" description="Helical" evidence="1">
    <location>
        <begin position="393"/>
        <end position="411"/>
    </location>
</feature>
<evidence type="ECO:0000259" key="2">
    <source>
        <dbReference type="Pfam" id="PF06808"/>
    </source>
</evidence>